<dbReference type="Proteomes" id="UP000009375">
    <property type="component" value="Unassembled WGS sequence"/>
</dbReference>
<dbReference type="GO" id="GO:0140097">
    <property type="term" value="F:catalytic activity, acting on DNA"/>
    <property type="evidence" value="ECO:0007669"/>
    <property type="project" value="UniProtKB-ARBA"/>
</dbReference>
<dbReference type="Pfam" id="PF00270">
    <property type="entry name" value="DEAD"/>
    <property type="match status" value="1"/>
</dbReference>
<protein>
    <submittedName>
        <fullName evidence="12">DEAD/DEAH box helicase domain protein</fullName>
    </submittedName>
</protein>
<keyword evidence="7" id="KW-0234">DNA repair</keyword>
<dbReference type="GO" id="GO:0004386">
    <property type="term" value="F:helicase activity"/>
    <property type="evidence" value="ECO:0007669"/>
    <property type="project" value="UniProtKB-KW"/>
</dbReference>
<dbReference type="GO" id="GO:0005524">
    <property type="term" value="F:ATP binding"/>
    <property type="evidence" value="ECO:0007669"/>
    <property type="project" value="UniProtKB-KW"/>
</dbReference>
<evidence type="ECO:0000259" key="11">
    <source>
        <dbReference type="PROSITE" id="PS51194"/>
    </source>
</evidence>
<dbReference type="GO" id="GO:0003677">
    <property type="term" value="F:DNA binding"/>
    <property type="evidence" value="ECO:0007669"/>
    <property type="project" value="UniProtKB-KW"/>
</dbReference>
<dbReference type="InterPro" id="IPR013701">
    <property type="entry name" value="Lhr-like_DEAD/DEAH_assoc"/>
</dbReference>
<accession>D2EED6</accession>
<organism evidence="12 13">
    <name type="scientific">Candidatus Parvarchaeum acidiphilum ARMAN-4</name>
    <dbReference type="NCBI Taxonomy" id="662760"/>
    <lineage>
        <taxon>Archaea</taxon>
        <taxon>Candidatus Parvarchaeota</taxon>
        <taxon>Candidatus Parvarchaeum</taxon>
    </lineage>
</organism>
<dbReference type="InterPro" id="IPR011545">
    <property type="entry name" value="DEAD/DEAH_box_helicase_dom"/>
</dbReference>
<name>D2EED6_PARA4</name>
<dbReference type="Gene3D" id="3.40.50.300">
    <property type="entry name" value="P-loop containing nucleotide triphosphate hydrolases"/>
    <property type="match status" value="2"/>
</dbReference>
<dbReference type="InterPro" id="IPR017170">
    <property type="entry name" value="Lhr-like"/>
</dbReference>
<comment type="similarity">
    <text evidence="9">Belongs to the Lhr helicase family. Lhr-Core subfamily.</text>
</comment>
<dbReference type="InterPro" id="IPR001650">
    <property type="entry name" value="Helicase_C-like"/>
</dbReference>
<keyword evidence="4 12" id="KW-0347">Helicase</keyword>
<dbReference type="AlphaFoldDB" id="D2EED6"/>
<sequence>MITILTKQYSEKKSLETLGPIVKKWFISKFKGLTPPQKFSFKLIHDHKNVLITAPTGSGKTLSAFIPIINKLVELSVNDQLKDEIKCLYISPLRALNNDIYKNLILPIEDLYKTPELIEKRKITIGVRTGDTPQNERRKQFVHPPNIFVTTPESLAIMLNSPKFIQKFVNLDYVIIDELHELANSKRGSHLAISLERLTNLINHDFVRIGLSATIYPLEKAASFLVGTKRSCVVVDASWSKKINAKVISPVKDLIYTKESEIDDSMYNIINKIVKMNRTTLIFTNTRSGTERLVFNLKKRFGYKDEEVSAHHGSLSREERFSVEENLKNGRLKCVVSSTSLELGIDIGNIDNVIQINSPKSITRALQRIGRSGHGFKDTANGDLIINNRDDLIECTVMLYDGLKRKLDAFTMPENPLDVLAQHIVGMGLNKIWNIDDAYNLIKKAYSFRNLEKKEFMDLIKYLAGEYVPLRERSVYGKIWFDKDSNKFGKRGRLTRLIYYTNIGTIPDEVAINVYIWGTKKKIGNIEEEFLEKLKKGDVFVLGGKVYKFQRSSAADCFVLPAIGEKPNIPPWFSEQLPLSYELAIDIGKFRREFSSIITRLPKEKFIYKKQKELPEKIKKYLLSMPADKNSIISIYEYILEQVYFTDKIPSDKLILIEKTRYNDREYTIFHSLFGRRVNDALSRVFAFILSDKLDEELELVINDNGFALISNEKIDDYLIKSVISVAYNSDIRKIIKENIKRTEMLRRRFRHAAARGLMILKNYKGHRIRVERQQINAQALLKIISEMDEDFPILKEAYREIEEDVMDILNASSILKSIKSKKIKYSIIETPVPSPFSHNLVTIGETDVISIKNKKEYVRQLHRLVMEKIAEKQNANK</sequence>
<dbReference type="GO" id="GO:0006281">
    <property type="term" value="P:DNA repair"/>
    <property type="evidence" value="ECO:0007669"/>
    <property type="project" value="UniProtKB-KW"/>
</dbReference>
<keyword evidence="2" id="KW-0227">DNA damage</keyword>
<evidence type="ECO:0000256" key="1">
    <source>
        <dbReference type="ARBA" id="ARBA00022741"/>
    </source>
</evidence>
<dbReference type="InterPro" id="IPR052511">
    <property type="entry name" value="ATP-dep_Helicase"/>
</dbReference>
<dbReference type="SUPFAM" id="SSF52540">
    <property type="entry name" value="P-loop containing nucleoside triphosphate hydrolases"/>
    <property type="match status" value="1"/>
</dbReference>
<evidence type="ECO:0000256" key="9">
    <source>
        <dbReference type="ARBA" id="ARBA00093467"/>
    </source>
</evidence>
<dbReference type="NCBIfam" id="NF010338">
    <property type="entry name" value="PRK13767.1"/>
    <property type="match status" value="1"/>
</dbReference>
<evidence type="ECO:0000256" key="5">
    <source>
        <dbReference type="ARBA" id="ARBA00022840"/>
    </source>
</evidence>
<dbReference type="Pfam" id="PF19306">
    <property type="entry name" value="WHD_Lhr"/>
    <property type="match status" value="1"/>
</dbReference>
<dbReference type="InterPro" id="IPR045628">
    <property type="entry name" value="Lhr_WH_dom"/>
</dbReference>
<keyword evidence="5" id="KW-0067">ATP-binding</keyword>
<dbReference type="PROSITE" id="PS51194">
    <property type="entry name" value="HELICASE_CTER"/>
    <property type="match status" value="1"/>
</dbReference>
<dbReference type="PIRSF" id="PIRSF037307">
    <property type="entry name" value="Lhr-like_helic_prd"/>
    <property type="match status" value="1"/>
</dbReference>
<evidence type="ECO:0000256" key="6">
    <source>
        <dbReference type="ARBA" id="ARBA00023125"/>
    </source>
</evidence>
<dbReference type="SMART" id="SM00487">
    <property type="entry name" value="DEXDc"/>
    <property type="match status" value="1"/>
</dbReference>
<keyword evidence="6" id="KW-0238">DNA-binding</keyword>
<dbReference type="CDD" id="cd17922">
    <property type="entry name" value="DEXHc_LHR-like"/>
    <property type="match status" value="1"/>
</dbReference>
<proteinExistence type="inferred from homology"/>
<dbReference type="PROSITE" id="PS51192">
    <property type="entry name" value="HELICASE_ATP_BIND_1"/>
    <property type="match status" value="1"/>
</dbReference>
<dbReference type="Pfam" id="PF08494">
    <property type="entry name" value="DEAD_assoc"/>
    <property type="match status" value="1"/>
</dbReference>
<dbReference type="SMART" id="SM00490">
    <property type="entry name" value="HELICc"/>
    <property type="match status" value="1"/>
</dbReference>
<feature type="domain" description="Helicase ATP-binding" evidence="10">
    <location>
        <begin position="41"/>
        <end position="233"/>
    </location>
</feature>
<dbReference type="PANTHER" id="PTHR47962">
    <property type="entry name" value="ATP-DEPENDENT HELICASE LHR-RELATED-RELATED"/>
    <property type="match status" value="1"/>
</dbReference>
<dbReference type="Pfam" id="PF00271">
    <property type="entry name" value="Helicase_C"/>
    <property type="match status" value="1"/>
</dbReference>
<reference evidence="12 13" key="1">
    <citation type="journal article" date="2010" name="Proc. Natl. Acad. Sci. U.S.A.">
        <title>Enigmatic, ultrasmall, uncultivated Archaea.</title>
        <authorList>
            <person name="Baker B.J."/>
            <person name="Comolli L.R."/>
            <person name="Dick G.J."/>
            <person name="Hauser L.J."/>
            <person name="Hyatt D."/>
            <person name="Dill B.D."/>
            <person name="Land M.L."/>
            <person name="Verberkmoes N.C."/>
            <person name="Hettich R.L."/>
            <person name="Banfield J.F."/>
        </authorList>
    </citation>
    <scope>NUCLEOTIDE SEQUENCE [LARGE SCALE GENOMIC DNA]</scope>
</reference>
<evidence type="ECO:0000256" key="2">
    <source>
        <dbReference type="ARBA" id="ARBA00022763"/>
    </source>
</evidence>
<evidence type="ECO:0000256" key="8">
    <source>
        <dbReference type="ARBA" id="ARBA00023235"/>
    </source>
</evidence>
<evidence type="ECO:0000259" key="10">
    <source>
        <dbReference type="PROSITE" id="PS51192"/>
    </source>
</evidence>
<keyword evidence="1" id="KW-0547">Nucleotide-binding</keyword>
<gene>
    <name evidence="12" type="ORF">BJBARM4_0073</name>
</gene>
<feature type="domain" description="Helicase C-terminal" evidence="11">
    <location>
        <begin position="268"/>
        <end position="418"/>
    </location>
</feature>
<dbReference type="InterPro" id="IPR014001">
    <property type="entry name" value="Helicase_ATP-bd"/>
</dbReference>
<dbReference type="CDD" id="cd18796">
    <property type="entry name" value="SF2_C_LHR"/>
    <property type="match status" value="1"/>
</dbReference>
<keyword evidence="8" id="KW-0413">Isomerase</keyword>
<evidence type="ECO:0000256" key="4">
    <source>
        <dbReference type="ARBA" id="ARBA00022806"/>
    </source>
</evidence>
<evidence type="ECO:0000256" key="3">
    <source>
        <dbReference type="ARBA" id="ARBA00022801"/>
    </source>
</evidence>
<dbReference type="EMBL" id="GG730039">
    <property type="protein sequence ID" value="EEZ93315.1"/>
    <property type="molecule type" value="Genomic_DNA"/>
</dbReference>
<dbReference type="PANTHER" id="PTHR47962:SF6">
    <property type="entry name" value="LARGE HELICASE-RELATED PROTEIN"/>
    <property type="match status" value="1"/>
</dbReference>
<dbReference type="InterPro" id="IPR027417">
    <property type="entry name" value="P-loop_NTPase"/>
</dbReference>
<keyword evidence="3" id="KW-0378">Hydrolase</keyword>
<evidence type="ECO:0000313" key="12">
    <source>
        <dbReference type="EMBL" id="EEZ93315.1"/>
    </source>
</evidence>
<dbReference type="GO" id="GO:0016887">
    <property type="term" value="F:ATP hydrolysis activity"/>
    <property type="evidence" value="ECO:0007669"/>
    <property type="project" value="TreeGrafter"/>
</dbReference>
<evidence type="ECO:0000313" key="13">
    <source>
        <dbReference type="Proteomes" id="UP000009375"/>
    </source>
</evidence>
<evidence type="ECO:0000256" key="7">
    <source>
        <dbReference type="ARBA" id="ARBA00023204"/>
    </source>
</evidence>